<protein>
    <recommendedName>
        <fullName evidence="3">Elongin-C</fullName>
    </recommendedName>
</protein>
<evidence type="ECO:0000256" key="1">
    <source>
        <dbReference type="ARBA" id="ARBA00004123"/>
    </source>
</evidence>
<feature type="region of interest" description="Disordered" evidence="5">
    <location>
        <begin position="1"/>
        <end position="29"/>
    </location>
</feature>
<dbReference type="EMBL" id="JANKHO010000988">
    <property type="protein sequence ID" value="KAJ3504592.1"/>
    <property type="molecule type" value="Genomic_DNA"/>
</dbReference>
<dbReference type="OrthoDB" id="249087at2759"/>
<comment type="subcellular location">
    <subcellularLocation>
        <location evidence="1">Nucleus</location>
    </subcellularLocation>
</comment>
<keyword evidence="8" id="KW-1185">Reference proteome</keyword>
<dbReference type="SMART" id="SM00512">
    <property type="entry name" value="Skp1"/>
    <property type="match status" value="1"/>
</dbReference>
<dbReference type="Proteomes" id="UP001148786">
    <property type="component" value="Unassembled WGS sequence"/>
</dbReference>
<feature type="domain" description="SKP1 component POZ" evidence="6">
    <location>
        <begin position="32"/>
        <end position="91"/>
    </location>
</feature>
<dbReference type="GO" id="GO:0005634">
    <property type="term" value="C:nucleus"/>
    <property type="evidence" value="ECO:0007669"/>
    <property type="project" value="UniProtKB-SubCell"/>
</dbReference>
<dbReference type="PANTHER" id="PTHR20648">
    <property type="entry name" value="ELONGIN-C"/>
    <property type="match status" value="1"/>
</dbReference>
<dbReference type="InterPro" id="IPR039948">
    <property type="entry name" value="ELC1"/>
</dbReference>
<evidence type="ECO:0000256" key="4">
    <source>
        <dbReference type="ARBA" id="ARBA00023242"/>
    </source>
</evidence>
<evidence type="ECO:0000313" key="7">
    <source>
        <dbReference type="EMBL" id="KAJ3504592.1"/>
    </source>
</evidence>
<proteinExistence type="inferred from homology"/>
<dbReference type="SUPFAM" id="SSF54695">
    <property type="entry name" value="POZ domain"/>
    <property type="match status" value="1"/>
</dbReference>
<evidence type="ECO:0000313" key="8">
    <source>
        <dbReference type="Proteomes" id="UP001148786"/>
    </source>
</evidence>
<evidence type="ECO:0000259" key="6">
    <source>
        <dbReference type="Pfam" id="PF03931"/>
    </source>
</evidence>
<evidence type="ECO:0000256" key="2">
    <source>
        <dbReference type="ARBA" id="ARBA00009993"/>
    </source>
</evidence>
<dbReference type="Pfam" id="PF03931">
    <property type="entry name" value="Skp1_POZ"/>
    <property type="match status" value="1"/>
</dbReference>
<dbReference type="GO" id="GO:0006511">
    <property type="term" value="P:ubiquitin-dependent protein catabolic process"/>
    <property type="evidence" value="ECO:0007669"/>
    <property type="project" value="InterPro"/>
</dbReference>
<dbReference type="InterPro" id="IPR001232">
    <property type="entry name" value="SKP1-like"/>
</dbReference>
<evidence type="ECO:0000256" key="3">
    <source>
        <dbReference type="ARBA" id="ARBA00021347"/>
    </source>
</evidence>
<dbReference type="InterPro" id="IPR011333">
    <property type="entry name" value="SKP1/BTB/POZ_sf"/>
</dbReference>
<dbReference type="AlphaFoldDB" id="A0A9W8JVJ2"/>
<reference evidence="7" key="1">
    <citation type="submission" date="2022-07" db="EMBL/GenBank/DDBJ databases">
        <title>Genome Sequence of Agrocybe chaxingu.</title>
        <authorList>
            <person name="Buettner E."/>
        </authorList>
    </citation>
    <scope>NUCLEOTIDE SEQUENCE</scope>
    <source>
        <strain evidence="7">MP-N11</strain>
    </source>
</reference>
<accession>A0A9W8JVJ2</accession>
<organism evidence="7 8">
    <name type="scientific">Agrocybe chaxingu</name>
    <dbReference type="NCBI Taxonomy" id="84603"/>
    <lineage>
        <taxon>Eukaryota</taxon>
        <taxon>Fungi</taxon>
        <taxon>Dikarya</taxon>
        <taxon>Basidiomycota</taxon>
        <taxon>Agaricomycotina</taxon>
        <taxon>Agaricomycetes</taxon>
        <taxon>Agaricomycetidae</taxon>
        <taxon>Agaricales</taxon>
        <taxon>Agaricineae</taxon>
        <taxon>Strophariaceae</taxon>
        <taxon>Agrocybe</taxon>
    </lineage>
</organism>
<evidence type="ECO:0000256" key="5">
    <source>
        <dbReference type="SAM" id="MobiDB-lite"/>
    </source>
</evidence>
<dbReference type="FunFam" id="3.30.710.10:FF:000035">
    <property type="entry name" value="Elongin C transcription elongation factor"/>
    <property type="match status" value="1"/>
</dbReference>
<comment type="caution">
    <text evidence="7">The sequence shown here is derived from an EMBL/GenBank/DDBJ whole genome shotgun (WGS) entry which is preliminary data.</text>
</comment>
<gene>
    <name evidence="7" type="ORF">NLJ89_g7856</name>
</gene>
<keyword evidence="4" id="KW-0539">Nucleus</keyword>
<comment type="similarity">
    <text evidence="2">Belongs to the SKP1 family.</text>
</comment>
<dbReference type="Gene3D" id="3.30.710.10">
    <property type="entry name" value="Potassium Channel Kv1.1, Chain A"/>
    <property type="match status" value="1"/>
</dbReference>
<sequence length="131" mass="14557">MADSDVDMVPTRQVGAGSGNDNQPVPKDSDWVRLQSTDGFCYIVPRKVANMSGTIRNMLDTTGGYAEAQSRTCEIRERGVILEKLVEYMSFKAHHESIGTKEEVPVKEMLDRIPPEIVLELLLAADYQEGV</sequence>
<name>A0A9W8JVJ2_9AGAR</name>
<dbReference type="InterPro" id="IPR016073">
    <property type="entry name" value="Skp1_comp_POZ"/>
</dbReference>